<sequence length="205" mass="23350">MDFASSQVYGNYKILSKLGQGSYSHVYLAELLNTNLRYALKVQKQKKNKEKMKRSNQIFENEIAFYNRIKHHPFLIKYIESFECHGTSKWYSPFCIVFEYKEGCDAHKKMTNPEEEIPEQLGLTWFTQAALGLAHVHSNGCMHRDIKPANIIIAGGSIGGIARLCDFGSTKEDNQGAENTINAGTQRYFPPEKLFTKGDLPFLKS</sequence>
<feature type="domain" description="Protein kinase" evidence="5">
    <location>
        <begin position="12"/>
        <end position="205"/>
    </location>
</feature>
<dbReference type="EMBL" id="RRYP01006674">
    <property type="protein sequence ID" value="TNV81028.1"/>
    <property type="molecule type" value="Genomic_DNA"/>
</dbReference>
<dbReference type="PROSITE" id="PS00108">
    <property type="entry name" value="PROTEIN_KINASE_ST"/>
    <property type="match status" value="1"/>
</dbReference>
<keyword evidence="4" id="KW-0808">Transferase</keyword>
<comment type="similarity">
    <text evidence="4">Belongs to the protein kinase superfamily.</text>
</comment>
<name>A0A8J8NTW6_HALGN</name>
<dbReference type="InterPro" id="IPR017441">
    <property type="entry name" value="Protein_kinase_ATP_BS"/>
</dbReference>
<dbReference type="InterPro" id="IPR011009">
    <property type="entry name" value="Kinase-like_dom_sf"/>
</dbReference>
<dbReference type="InterPro" id="IPR000719">
    <property type="entry name" value="Prot_kinase_dom"/>
</dbReference>
<evidence type="ECO:0000256" key="1">
    <source>
        <dbReference type="ARBA" id="ARBA00022741"/>
    </source>
</evidence>
<dbReference type="GO" id="GO:0005524">
    <property type="term" value="F:ATP binding"/>
    <property type="evidence" value="ECO:0007669"/>
    <property type="project" value="UniProtKB-UniRule"/>
</dbReference>
<dbReference type="InterPro" id="IPR008271">
    <property type="entry name" value="Ser/Thr_kinase_AS"/>
</dbReference>
<evidence type="ECO:0000256" key="4">
    <source>
        <dbReference type="RuleBase" id="RU000304"/>
    </source>
</evidence>
<dbReference type="Pfam" id="PF00069">
    <property type="entry name" value="Pkinase"/>
    <property type="match status" value="1"/>
</dbReference>
<keyword evidence="4" id="KW-0418">Kinase</keyword>
<proteinExistence type="inferred from homology"/>
<keyword evidence="7" id="KW-1185">Reference proteome</keyword>
<dbReference type="Proteomes" id="UP000785679">
    <property type="component" value="Unassembled WGS sequence"/>
</dbReference>
<feature type="binding site" evidence="3">
    <location>
        <position position="41"/>
    </location>
    <ligand>
        <name>ATP</name>
        <dbReference type="ChEBI" id="CHEBI:30616"/>
    </ligand>
</feature>
<dbReference type="PROSITE" id="PS00107">
    <property type="entry name" value="PROTEIN_KINASE_ATP"/>
    <property type="match status" value="1"/>
</dbReference>
<evidence type="ECO:0000256" key="3">
    <source>
        <dbReference type="PROSITE-ProRule" id="PRU10141"/>
    </source>
</evidence>
<dbReference type="SMART" id="SM00220">
    <property type="entry name" value="S_TKc"/>
    <property type="match status" value="1"/>
</dbReference>
<dbReference type="GO" id="GO:0004674">
    <property type="term" value="F:protein serine/threonine kinase activity"/>
    <property type="evidence" value="ECO:0007669"/>
    <property type="project" value="UniProtKB-KW"/>
</dbReference>
<accession>A0A8J8NTW6</accession>
<dbReference type="Gene3D" id="1.10.510.10">
    <property type="entry name" value="Transferase(Phosphotransferase) domain 1"/>
    <property type="match status" value="1"/>
</dbReference>
<keyword evidence="1 3" id="KW-0547">Nucleotide-binding</keyword>
<comment type="caution">
    <text evidence="6">The sequence shown here is derived from an EMBL/GenBank/DDBJ whole genome shotgun (WGS) entry which is preliminary data.</text>
</comment>
<reference evidence="6" key="1">
    <citation type="submission" date="2019-06" db="EMBL/GenBank/DDBJ databases">
        <authorList>
            <person name="Zheng W."/>
        </authorList>
    </citation>
    <scope>NUCLEOTIDE SEQUENCE</scope>
    <source>
        <strain evidence="6">QDHG01</strain>
    </source>
</reference>
<dbReference type="SUPFAM" id="SSF56112">
    <property type="entry name" value="Protein kinase-like (PK-like)"/>
    <property type="match status" value="1"/>
</dbReference>
<dbReference type="GO" id="GO:0005634">
    <property type="term" value="C:nucleus"/>
    <property type="evidence" value="ECO:0007669"/>
    <property type="project" value="TreeGrafter"/>
</dbReference>
<evidence type="ECO:0000313" key="7">
    <source>
        <dbReference type="Proteomes" id="UP000785679"/>
    </source>
</evidence>
<dbReference type="AlphaFoldDB" id="A0A8J8NTW6"/>
<evidence type="ECO:0000259" key="5">
    <source>
        <dbReference type="PROSITE" id="PS50011"/>
    </source>
</evidence>
<evidence type="ECO:0000256" key="2">
    <source>
        <dbReference type="ARBA" id="ARBA00022840"/>
    </source>
</evidence>
<dbReference type="PANTHER" id="PTHR44167">
    <property type="entry name" value="OVARIAN-SPECIFIC SERINE/THREONINE-PROTEIN KINASE LOK-RELATED"/>
    <property type="match status" value="1"/>
</dbReference>
<dbReference type="PANTHER" id="PTHR44167:SF24">
    <property type="entry name" value="SERINE_THREONINE-PROTEIN KINASE CHK2"/>
    <property type="match status" value="1"/>
</dbReference>
<dbReference type="GO" id="GO:0044773">
    <property type="term" value="P:mitotic DNA damage checkpoint signaling"/>
    <property type="evidence" value="ECO:0007669"/>
    <property type="project" value="TreeGrafter"/>
</dbReference>
<dbReference type="PROSITE" id="PS50011">
    <property type="entry name" value="PROTEIN_KINASE_DOM"/>
    <property type="match status" value="1"/>
</dbReference>
<protein>
    <recommendedName>
        <fullName evidence="5">Protein kinase domain-containing protein</fullName>
    </recommendedName>
</protein>
<gene>
    <name evidence="6" type="ORF">FGO68_gene398</name>
</gene>
<keyword evidence="4" id="KW-0723">Serine/threonine-protein kinase</keyword>
<keyword evidence="2 3" id="KW-0067">ATP-binding</keyword>
<organism evidence="6 7">
    <name type="scientific">Halteria grandinella</name>
    <dbReference type="NCBI Taxonomy" id="5974"/>
    <lineage>
        <taxon>Eukaryota</taxon>
        <taxon>Sar</taxon>
        <taxon>Alveolata</taxon>
        <taxon>Ciliophora</taxon>
        <taxon>Intramacronucleata</taxon>
        <taxon>Spirotrichea</taxon>
        <taxon>Stichotrichia</taxon>
        <taxon>Sporadotrichida</taxon>
        <taxon>Halteriidae</taxon>
        <taxon>Halteria</taxon>
    </lineage>
</organism>
<evidence type="ECO:0000313" key="6">
    <source>
        <dbReference type="EMBL" id="TNV81028.1"/>
    </source>
</evidence>
<dbReference type="OrthoDB" id="291146at2759"/>